<dbReference type="GO" id="GO:0005840">
    <property type="term" value="C:ribosome"/>
    <property type="evidence" value="ECO:0007669"/>
    <property type="project" value="UniProtKB-KW"/>
</dbReference>
<dbReference type="Gene3D" id="3.30.230.70">
    <property type="entry name" value="GHMP Kinase, N-terminal domain"/>
    <property type="match status" value="1"/>
</dbReference>
<evidence type="ECO:0000313" key="13">
    <source>
        <dbReference type="EMBL" id="KAF9782498.1"/>
    </source>
</evidence>
<dbReference type="InterPro" id="IPR050590">
    <property type="entry name" value="Exosome_comp_Rrp42_subfam"/>
</dbReference>
<dbReference type="GO" id="GO:0005730">
    <property type="term" value="C:nucleolus"/>
    <property type="evidence" value="ECO:0007669"/>
    <property type="project" value="UniProtKB-SubCell"/>
</dbReference>
<dbReference type="CDD" id="cd11368">
    <property type="entry name" value="RNase_PH_RRP45"/>
    <property type="match status" value="1"/>
</dbReference>
<comment type="similarity">
    <text evidence="3">Belongs to the RNase PH family.</text>
</comment>
<keyword evidence="13" id="KW-0687">Ribonucleoprotein</keyword>
<evidence type="ECO:0000256" key="5">
    <source>
        <dbReference type="ARBA" id="ARBA00022490"/>
    </source>
</evidence>
<dbReference type="GO" id="GO:0071038">
    <property type="term" value="P:TRAMP-dependent tRNA surveillance pathway"/>
    <property type="evidence" value="ECO:0007669"/>
    <property type="project" value="TreeGrafter"/>
</dbReference>
<evidence type="ECO:0000256" key="2">
    <source>
        <dbReference type="ARBA" id="ARBA00004604"/>
    </source>
</evidence>
<dbReference type="Pfam" id="PF03725">
    <property type="entry name" value="RNase_PH_C"/>
    <property type="match status" value="1"/>
</dbReference>
<dbReference type="GO" id="GO:0071028">
    <property type="term" value="P:nuclear mRNA surveillance"/>
    <property type="evidence" value="ECO:0007669"/>
    <property type="project" value="TreeGrafter"/>
</dbReference>
<protein>
    <recommendedName>
        <fullName evidence="4">Exosome complex component RRP45</fullName>
    </recommendedName>
    <alternativeName>
        <fullName evidence="10">Ribosomal RNA-processing protein 45</fullName>
    </alternativeName>
</protein>
<sequence length="282" mass="31639">MRPPSPSIPEKEFVVEALKQGLRLDGRAALEMRRPTLTFGPDLGWVDCSLGKTRVLAQVEAKMVKPPPERPFEGQITIHSEISPMASSEYEQGRPSEEEVTITRMLDKIIRRSDVVDKESLCIQSGQRVWNLRLTVHFLADSGNMLDCACLAAIVALKHFRRPEVEVVGDEVIVHPPTERAPMPLSMHHTPFCLTFAYFQDTSIPAILDPNRLEQRLSAGVMSIALNAQRELCVVQKAGGVPLPPTEILRIVGVSTEKSKELDKFVKERLEDDWKTRKVEVV</sequence>
<dbReference type="GO" id="GO:0034473">
    <property type="term" value="P:U1 snRNA 3'-end processing"/>
    <property type="evidence" value="ECO:0007669"/>
    <property type="project" value="TreeGrafter"/>
</dbReference>
<evidence type="ECO:0000256" key="8">
    <source>
        <dbReference type="ARBA" id="ARBA00022884"/>
    </source>
</evidence>
<dbReference type="GO" id="GO:0000467">
    <property type="term" value="P:exonucleolytic trimming to generate mature 3'-end of 5.8S rRNA from tricistronic rRNA transcript (SSU-rRNA, 5.8S rRNA, LSU-rRNA)"/>
    <property type="evidence" value="ECO:0007669"/>
    <property type="project" value="TreeGrafter"/>
</dbReference>
<dbReference type="PANTHER" id="PTHR11097">
    <property type="entry name" value="EXOSOME COMPLEX EXONUCLEASE RIBOSOMAL RNA PROCESSING PROTEIN"/>
    <property type="match status" value="1"/>
</dbReference>
<dbReference type="EMBL" id="WIUZ02000012">
    <property type="protein sequence ID" value="KAF9782498.1"/>
    <property type="molecule type" value="Genomic_DNA"/>
</dbReference>
<keyword evidence="6" id="KW-0698">rRNA processing</keyword>
<feature type="domain" description="Exoribonuclease phosphorolytic" evidence="11">
    <location>
        <begin position="36"/>
        <end position="163"/>
    </location>
</feature>
<dbReference type="GO" id="GO:0034476">
    <property type="term" value="P:U5 snRNA 3'-end processing"/>
    <property type="evidence" value="ECO:0007669"/>
    <property type="project" value="TreeGrafter"/>
</dbReference>
<evidence type="ECO:0000256" key="7">
    <source>
        <dbReference type="ARBA" id="ARBA00022835"/>
    </source>
</evidence>
<dbReference type="InterPro" id="IPR020568">
    <property type="entry name" value="Ribosomal_Su5_D2-typ_SF"/>
</dbReference>
<dbReference type="InterPro" id="IPR027408">
    <property type="entry name" value="PNPase/RNase_PH_dom_sf"/>
</dbReference>
<evidence type="ECO:0000259" key="12">
    <source>
        <dbReference type="Pfam" id="PF03725"/>
    </source>
</evidence>
<dbReference type="GO" id="GO:0000177">
    <property type="term" value="C:cytoplasmic exosome (RNase complex)"/>
    <property type="evidence" value="ECO:0007669"/>
    <property type="project" value="TreeGrafter"/>
</dbReference>
<dbReference type="InterPro" id="IPR036345">
    <property type="entry name" value="ExoRNase_PH_dom2_sf"/>
</dbReference>
<dbReference type="GO" id="GO:0035925">
    <property type="term" value="F:mRNA 3'-UTR AU-rich region binding"/>
    <property type="evidence" value="ECO:0007669"/>
    <property type="project" value="TreeGrafter"/>
</dbReference>
<evidence type="ECO:0000256" key="9">
    <source>
        <dbReference type="ARBA" id="ARBA00023242"/>
    </source>
</evidence>
<dbReference type="InterPro" id="IPR033100">
    <property type="entry name" value="Rrp45"/>
</dbReference>
<evidence type="ECO:0000256" key="4">
    <source>
        <dbReference type="ARBA" id="ARBA00019572"/>
    </source>
</evidence>
<comment type="subcellular location">
    <subcellularLocation>
        <location evidence="1">Cytoplasm</location>
    </subcellularLocation>
    <subcellularLocation>
        <location evidence="2">Nucleus</location>
        <location evidence="2">Nucleolus</location>
    </subcellularLocation>
</comment>
<comment type="caution">
    <text evidence="13">The sequence shown here is derived from an EMBL/GenBank/DDBJ whole genome shotgun (WGS) entry which is preliminary data.</text>
</comment>
<evidence type="ECO:0000256" key="10">
    <source>
        <dbReference type="ARBA" id="ARBA00077933"/>
    </source>
</evidence>
<evidence type="ECO:0000256" key="6">
    <source>
        <dbReference type="ARBA" id="ARBA00022552"/>
    </source>
</evidence>
<dbReference type="Proteomes" id="UP000736335">
    <property type="component" value="Unassembled WGS sequence"/>
</dbReference>
<dbReference type="InterPro" id="IPR001247">
    <property type="entry name" value="ExoRNase_PH_dom1"/>
</dbReference>
<keyword evidence="8" id="KW-0694">RNA-binding</keyword>
<evidence type="ECO:0000256" key="3">
    <source>
        <dbReference type="ARBA" id="ARBA00006678"/>
    </source>
</evidence>
<dbReference type="GO" id="GO:0000176">
    <property type="term" value="C:nuclear exosome (RNase complex)"/>
    <property type="evidence" value="ECO:0007669"/>
    <property type="project" value="TreeGrafter"/>
</dbReference>
<evidence type="ECO:0000259" key="11">
    <source>
        <dbReference type="Pfam" id="PF01138"/>
    </source>
</evidence>
<dbReference type="Pfam" id="PF01138">
    <property type="entry name" value="RNase_PH"/>
    <property type="match status" value="1"/>
</dbReference>
<dbReference type="GO" id="GO:0016075">
    <property type="term" value="P:rRNA catabolic process"/>
    <property type="evidence" value="ECO:0007669"/>
    <property type="project" value="TreeGrafter"/>
</dbReference>
<dbReference type="PANTHER" id="PTHR11097:SF14">
    <property type="entry name" value="EXOSOME COMPLEX COMPONENT RRP45"/>
    <property type="match status" value="1"/>
</dbReference>
<proteinExistence type="inferred from homology"/>
<feature type="domain" description="Exoribonuclease phosphorolytic" evidence="12">
    <location>
        <begin position="190"/>
        <end position="256"/>
    </location>
</feature>
<dbReference type="FunFam" id="3.30.230.70:FF:000005">
    <property type="entry name" value="Exosome complex component RRP45"/>
    <property type="match status" value="1"/>
</dbReference>
<reference evidence="13" key="1">
    <citation type="journal article" date="2020" name="Nat. Commun.">
        <title>Large-scale genome sequencing of mycorrhizal fungi provides insights into the early evolution of symbiotic traits.</title>
        <authorList>
            <person name="Miyauchi S."/>
            <person name="Kiss E."/>
            <person name="Kuo A."/>
            <person name="Drula E."/>
            <person name="Kohler A."/>
            <person name="Sanchez-Garcia M."/>
            <person name="Morin E."/>
            <person name="Andreopoulos B."/>
            <person name="Barry K.W."/>
            <person name="Bonito G."/>
            <person name="Buee M."/>
            <person name="Carver A."/>
            <person name="Chen C."/>
            <person name="Cichocki N."/>
            <person name="Clum A."/>
            <person name="Culley D."/>
            <person name="Crous P.W."/>
            <person name="Fauchery L."/>
            <person name="Girlanda M."/>
            <person name="Hayes R.D."/>
            <person name="Keri Z."/>
            <person name="LaButti K."/>
            <person name="Lipzen A."/>
            <person name="Lombard V."/>
            <person name="Magnuson J."/>
            <person name="Maillard F."/>
            <person name="Murat C."/>
            <person name="Nolan M."/>
            <person name="Ohm R.A."/>
            <person name="Pangilinan J."/>
            <person name="Pereira M.F."/>
            <person name="Perotto S."/>
            <person name="Peter M."/>
            <person name="Pfister S."/>
            <person name="Riley R."/>
            <person name="Sitrit Y."/>
            <person name="Stielow J.B."/>
            <person name="Szollosi G."/>
            <person name="Zifcakova L."/>
            <person name="Stursova M."/>
            <person name="Spatafora J.W."/>
            <person name="Tedersoo L."/>
            <person name="Vaario L.M."/>
            <person name="Yamada A."/>
            <person name="Yan M."/>
            <person name="Wang P."/>
            <person name="Xu J."/>
            <person name="Bruns T."/>
            <person name="Baldrian P."/>
            <person name="Vilgalys R."/>
            <person name="Dunand C."/>
            <person name="Henrissat B."/>
            <person name="Grigoriev I.V."/>
            <person name="Hibbett D."/>
            <person name="Nagy L.G."/>
            <person name="Martin F.M."/>
        </authorList>
    </citation>
    <scope>NUCLEOTIDE SEQUENCE</scope>
    <source>
        <strain evidence="13">UH-Tt-Lm1</strain>
    </source>
</reference>
<reference evidence="13" key="2">
    <citation type="submission" date="2020-11" db="EMBL/GenBank/DDBJ databases">
        <authorList>
            <consortium name="DOE Joint Genome Institute"/>
            <person name="Kuo A."/>
            <person name="Miyauchi S."/>
            <person name="Kiss E."/>
            <person name="Drula E."/>
            <person name="Kohler A."/>
            <person name="Sanchez-Garcia M."/>
            <person name="Andreopoulos B."/>
            <person name="Barry K.W."/>
            <person name="Bonito G."/>
            <person name="Buee M."/>
            <person name="Carver A."/>
            <person name="Chen C."/>
            <person name="Cichocki N."/>
            <person name="Clum A."/>
            <person name="Culley D."/>
            <person name="Crous P.W."/>
            <person name="Fauchery L."/>
            <person name="Girlanda M."/>
            <person name="Hayes R."/>
            <person name="Keri Z."/>
            <person name="Labutti K."/>
            <person name="Lipzen A."/>
            <person name="Lombard V."/>
            <person name="Magnuson J."/>
            <person name="Maillard F."/>
            <person name="Morin E."/>
            <person name="Murat C."/>
            <person name="Nolan M."/>
            <person name="Ohm R."/>
            <person name="Pangilinan J."/>
            <person name="Pereira M."/>
            <person name="Perotto S."/>
            <person name="Peter M."/>
            <person name="Riley R."/>
            <person name="Sitrit Y."/>
            <person name="Stielow B."/>
            <person name="Szollosi G."/>
            <person name="Zifcakova L."/>
            <person name="Stursova M."/>
            <person name="Spatafora J.W."/>
            <person name="Tedersoo L."/>
            <person name="Vaario L.-M."/>
            <person name="Yamada A."/>
            <person name="Yan M."/>
            <person name="Wang P."/>
            <person name="Xu J."/>
            <person name="Bruns T."/>
            <person name="Baldrian P."/>
            <person name="Vilgalys R."/>
            <person name="Henrissat B."/>
            <person name="Grigoriev I.V."/>
            <person name="Hibbett D."/>
            <person name="Nagy L.G."/>
            <person name="Martin F.M."/>
        </authorList>
    </citation>
    <scope>NUCLEOTIDE SEQUENCE</scope>
    <source>
        <strain evidence="13">UH-Tt-Lm1</strain>
    </source>
</reference>
<keyword evidence="9" id="KW-0539">Nucleus</keyword>
<keyword evidence="14" id="KW-1185">Reference proteome</keyword>
<keyword evidence="5" id="KW-0963">Cytoplasm</keyword>
<organism evidence="13 14">
    <name type="scientific">Thelephora terrestris</name>
    <dbReference type="NCBI Taxonomy" id="56493"/>
    <lineage>
        <taxon>Eukaryota</taxon>
        <taxon>Fungi</taxon>
        <taxon>Dikarya</taxon>
        <taxon>Basidiomycota</taxon>
        <taxon>Agaricomycotina</taxon>
        <taxon>Agaricomycetes</taxon>
        <taxon>Thelephorales</taxon>
        <taxon>Thelephoraceae</taxon>
        <taxon>Thelephora</taxon>
    </lineage>
</organism>
<dbReference type="SUPFAM" id="SSF54211">
    <property type="entry name" value="Ribosomal protein S5 domain 2-like"/>
    <property type="match status" value="1"/>
</dbReference>
<dbReference type="AlphaFoldDB" id="A0A9P6H9R6"/>
<dbReference type="GO" id="GO:0071035">
    <property type="term" value="P:nuclear polyadenylation-dependent rRNA catabolic process"/>
    <property type="evidence" value="ECO:0007669"/>
    <property type="project" value="TreeGrafter"/>
</dbReference>
<dbReference type="GO" id="GO:0034475">
    <property type="term" value="P:U4 snRNA 3'-end processing"/>
    <property type="evidence" value="ECO:0007669"/>
    <property type="project" value="TreeGrafter"/>
</dbReference>
<dbReference type="OrthoDB" id="10264038at2759"/>
<keyword evidence="13" id="KW-0689">Ribosomal protein</keyword>
<evidence type="ECO:0000256" key="1">
    <source>
        <dbReference type="ARBA" id="ARBA00004496"/>
    </source>
</evidence>
<name>A0A9P6H9R6_9AGAM</name>
<evidence type="ECO:0000313" key="14">
    <source>
        <dbReference type="Proteomes" id="UP000736335"/>
    </source>
</evidence>
<dbReference type="SUPFAM" id="SSF55666">
    <property type="entry name" value="Ribonuclease PH domain 2-like"/>
    <property type="match status" value="1"/>
</dbReference>
<accession>A0A9P6H9R6</accession>
<dbReference type="InterPro" id="IPR015847">
    <property type="entry name" value="ExoRNase_PH_dom2"/>
</dbReference>
<keyword evidence="7" id="KW-0271">Exosome</keyword>
<gene>
    <name evidence="13" type="ORF">BJ322DRAFT_1205480</name>
</gene>